<accession>A0A1U9KBU4</accession>
<dbReference type="Pfam" id="PF13302">
    <property type="entry name" value="Acetyltransf_3"/>
    <property type="match status" value="1"/>
</dbReference>
<keyword evidence="3" id="KW-1185">Reference proteome</keyword>
<dbReference type="SUPFAM" id="SSF55729">
    <property type="entry name" value="Acyl-CoA N-acyltransferases (Nat)"/>
    <property type="match status" value="1"/>
</dbReference>
<evidence type="ECO:0000313" key="3">
    <source>
        <dbReference type="Proteomes" id="UP000188603"/>
    </source>
</evidence>
<name>A0A1U9KBU4_9BACL</name>
<organism evidence="2 3">
    <name type="scientific">Novibacillus thermophilus</name>
    <dbReference type="NCBI Taxonomy" id="1471761"/>
    <lineage>
        <taxon>Bacteria</taxon>
        <taxon>Bacillati</taxon>
        <taxon>Bacillota</taxon>
        <taxon>Bacilli</taxon>
        <taxon>Bacillales</taxon>
        <taxon>Thermoactinomycetaceae</taxon>
        <taxon>Novibacillus</taxon>
    </lineage>
</organism>
<dbReference type="PANTHER" id="PTHR43441">
    <property type="entry name" value="RIBOSOMAL-PROTEIN-SERINE ACETYLTRANSFERASE"/>
    <property type="match status" value="1"/>
</dbReference>
<gene>
    <name evidence="2" type="ORF">B0W44_12815</name>
</gene>
<dbReference type="Proteomes" id="UP000188603">
    <property type="component" value="Chromosome"/>
</dbReference>
<dbReference type="RefSeq" id="WP_077721388.1">
    <property type="nucleotide sequence ID" value="NZ_CP019699.1"/>
</dbReference>
<dbReference type="STRING" id="1471761.B0W44_12815"/>
<dbReference type="InterPro" id="IPR016181">
    <property type="entry name" value="Acyl_CoA_acyltransferase"/>
</dbReference>
<dbReference type="PANTHER" id="PTHR43441:SF12">
    <property type="entry name" value="RIBOSOMAL N-ACETYLTRANSFERASE YDAF-RELATED"/>
    <property type="match status" value="1"/>
</dbReference>
<evidence type="ECO:0000313" key="2">
    <source>
        <dbReference type="EMBL" id="AQS57549.1"/>
    </source>
</evidence>
<protein>
    <recommendedName>
        <fullName evidence="1">N-acetyltransferase domain-containing protein</fullName>
    </recommendedName>
</protein>
<feature type="domain" description="N-acetyltransferase" evidence="1">
    <location>
        <begin position="24"/>
        <end position="167"/>
    </location>
</feature>
<dbReference type="CDD" id="cd04301">
    <property type="entry name" value="NAT_SF"/>
    <property type="match status" value="1"/>
</dbReference>
<sequence>MFHYPIDSKTELRLLQEKHAHALFELTNANRASLRQWLPWVDRTHTVEHTLQFIRSGLQQYAENNGFQCGIWHCGELVGSIGYHFFDWYNRRTSLGYWLGEKYRGQGLMTKAVKALTDYAFNELTLHRIEIRCAVQNRASCAIPERLGFTLEGVCRETEWLYDRYVDHNLYSMLRQEWIGTPKSR</sequence>
<dbReference type="InterPro" id="IPR051908">
    <property type="entry name" value="Ribosomal_N-acetyltransferase"/>
</dbReference>
<dbReference type="InterPro" id="IPR000182">
    <property type="entry name" value="GNAT_dom"/>
</dbReference>
<dbReference type="GO" id="GO:0008999">
    <property type="term" value="F:protein-N-terminal-alanine acetyltransferase activity"/>
    <property type="evidence" value="ECO:0007669"/>
    <property type="project" value="TreeGrafter"/>
</dbReference>
<dbReference type="PROSITE" id="PS51186">
    <property type="entry name" value="GNAT"/>
    <property type="match status" value="1"/>
</dbReference>
<proteinExistence type="predicted"/>
<dbReference type="Gene3D" id="3.40.630.30">
    <property type="match status" value="1"/>
</dbReference>
<dbReference type="AlphaFoldDB" id="A0A1U9KBU4"/>
<dbReference type="OrthoDB" id="9784707at2"/>
<reference evidence="2 3" key="1">
    <citation type="journal article" date="2015" name="Int. J. Syst. Evol. Microbiol.">
        <title>Novibacillus thermophilus gen. nov., sp. nov., a Gram-staining-negative and moderately thermophilic member of the family Thermoactinomycetaceae.</title>
        <authorList>
            <person name="Yang G."/>
            <person name="Chen J."/>
            <person name="Zhou S."/>
        </authorList>
    </citation>
    <scope>NUCLEOTIDE SEQUENCE [LARGE SCALE GENOMIC DNA]</scope>
    <source>
        <strain evidence="2 3">SG-1</strain>
    </source>
</reference>
<dbReference type="EMBL" id="CP019699">
    <property type="protein sequence ID" value="AQS57549.1"/>
    <property type="molecule type" value="Genomic_DNA"/>
</dbReference>
<dbReference type="GO" id="GO:0005737">
    <property type="term" value="C:cytoplasm"/>
    <property type="evidence" value="ECO:0007669"/>
    <property type="project" value="TreeGrafter"/>
</dbReference>
<evidence type="ECO:0000259" key="1">
    <source>
        <dbReference type="PROSITE" id="PS51186"/>
    </source>
</evidence>
<dbReference type="GO" id="GO:1990189">
    <property type="term" value="F:protein N-terminal-serine acetyltransferase activity"/>
    <property type="evidence" value="ECO:0007669"/>
    <property type="project" value="TreeGrafter"/>
</dbReference>
<dbReference type="KEGG" id="ntr:B0W44_12815"/>